<name>A0A3B0TUT7_9ZZZZ</name>
<gene>
    <name evidence="2" type="ORF">MNBD_ALPHA12-1138</name>
</gene>
<dbReference type="InterPro" id="IPR002545">
    <property type="entry name" value="CheW-lke_dom"/>
</dbReference>
<dbReference type="AlphaFoldDB" id="A0A3B0TUT7"/>
<evidence type="ECO:0000259" key="1">
    <source>
        <dbReference type="PROSITE" id="PS50851"/>
    </source>
</evidence>
<dbReference type="Pfam" id="PF01584">
    <property type="entry name" value="CheW"/>
    <property type="match status" value="1"/>
</dbReference>
<organism evidence="2">
    <name type="scientific">hydrothermal vent metagenome</name>
    <dbReference type="NCBI Taxonomy" id="652676"/>
    <lineage>
        <taxon>unclassified sequences</taxon>
        <taxon>metagenomes</taxon>
        <taxon>ecological metagenomes</taxon>
    </lineage>
</organism>
<dbReference type="SMART" id="SM00260">
    <property type="entry name" value="CheW"/>
    <property type="match status" value="1"/>
</dbReference>
<accession>A0A3B0TUT7</accession>
<dbReference type="SUPFAM" id="SSF50341">
    <property type="entry name" value="CheW-like"/>
    <property type="match status" value="1"/>
</dbReference>
<dbReference type="EMBL" id="UOEO01000126">
    <property type="protein sequence ID" value="VAW19973.1"/>
    <property type="molecule type" value="Genomic_DNA"/>
</dbReference>
<dbReference type="Gene3D" id="2.30.30.40">
    <property type="entry name" value="SH3 Domains"/>
    <property type="match status" value="1"/>
</dbReference>
<dbReference type="GO" id="GO:0006935">
    <property type="term" value="P:chemotaxis"/>
    <property type="evidence" value="ECO:0007669"/>
    <property type="project" value="InterPro"/>
</dbReference>
<dbReference type="Gene3D" id="2.40.50.180">
    <property type="entry name" value="CheA-289, Domain 4"/>
    <property type="match status" value="1"/>
</dbReference>
<dbReference type="InterPro" id="IPR036061">
    <property type="entry name" value="CheW-like_dom_sf"/>
</dbReference>
<evidence type="ECO:0000313" key="2">
    <source>
        <dbReference type="EMBL" id="VAW19973.1"/>
    </source>
</evidence>
<dbReference type="PANTHER" id="PTHR22617:SF23">
    <property type="entry name" value="CHEMOTAXIS PROTEIN CHEW"/>
    <property type="match status" value="1"/>
</dbReference>
<protein>
    <submittedName>
        <fullName evidence="2">Positive regulator of CheA protein activity (CheW)</fullName>
    </submittedName>
</protein>
<feature type="domain" description="CheW-like" evidence="1">
    <location>
        <begin position="17"/>
        <end position="158"/>
    </location>
</feature>
<dbReference type="PANTHER" id="PTHR22617">
    <property type="entry name" value="CHEMOTAXIS SENSOR HISTIDINE KINASE-RELATED"/>
    <property type="match status" value="1"/>
</dbReference>
<reference evidence="2" key="1">
    <citation type="submission" date="2018-06" db="EMBL/GenBank/DDBJ databases">
        <authorList>
            <person name="Zhirakovskaya E."/>
        </authorList>
    </citation>
    <scope>NUCLEOTIDE SEQUENCE</scope>
</reference>
<dbReference type="PROSITE" id="PS50851">
    <property type="entry name" value="CHEW"/>
    <property type="match status" value="1"/>
</dbReference>
<dbReference type="GO" id="GO:0007165">
    <property type="term" value="P:signal transduction"/>
    <property type="evidence" value="ECO:0007669"/>
    <property type="project" value="InterPro"/>
</dbReference>
<proteinExistence type="predicted"/>
<dbReference type="GO" id="GO:0005829">
    <property type="term" value="C:cytosol"/>
    <property type="evidence" value="ECO:0007669"/>
    <property type="project" value="TreeGrafter"/>
</dbReference>
<dbReference type="InterPro" id="IPR039315">
    <property type="entry name" value="CheW"/>
</dbReference>
<sequence length="162" mass="17595">MTEQDNLQSLQNGSGSGNQFVTIRLGGQLIGLPIDKVHDVFYPDNFTSVPLAMTQIAGVLNLRGRIVTIIDLSVIMGMEAVNRTISERPAVGIEYANESYGLLTDTLGEVVTLQNDLFEPNPINLDPGWAELSLGTFRLENELLVVLDIDALIDGLLKQNAA</sequence>